<keyword evidence="1" id="KW-0812">Transmembrane</keyword>
<dbReference type="Proteomes" id="UP001304970">
    <property type="component" value="Chromosome"/>
</dbReference>
<gene>
    <name evidence="2" type="ORF">MsAm2_12680</name>
</gene>
<protein>
    <submittedName>
        <fullName evidence="2">Uncharacterized protein</fullName>
    </submittedName>
</protein>
<keyword evidence="1" id="KW-1133">Transmembrane helix</keyword>
<keyword evidence="3" id="KW-1185">Reference proteome</keyword>
<evidence type="ECO:0000313" key="3">
    <source>
        <dbReference type="Proteomes" id="UP001304970"/>
    </source>
</evidence>
<feature type="transmembrane region" description="Helical" evidence="1">
    <location>
        <begin position="66"/>
        <end position="88"/>
    </location>
</feature>
<dbReference type="EMBL" id="CP131061">
    <property type="protein sequence ID" value="WNY27471.1"/>
    <property type="molecule type" value="Genomic_DNA"/>
</dbReference>
<accession>A0AA96ZX98</accession>
<proteinExistence type="predicted"/>
<keyword evidence="1" id="KW-0472">Membrane</keyword>
<dbReference type="GeneID" id="89228695"/>
<feature type="transmembrane region" description="Helical" evidence="1">
    <location>
        <begin position="108"/>
        <end position="129"/>
    </location>
</feature>
<evidence type="ECO:0000256" key="1">
    <source>
        <dbReference type="SAM" id="Phobius"/>
    </source>
</evidence>
<evidence type="ECO:0000313" key="2">
    <source>
        <dbReference type="EMBL" id="WNY27471.1"/>
    </source>
</evidence>
<name>A0AA96ZX98_9EURY</name>
<sequence>MDKKTETTLMRIFGMIFILLICAFSIYAYLNPTELSGISFLPFALGFGSATEFFAGKKEPKQKHQLLRFIIIFVPFLLFFFFITYRWWNGVPSLASTITDPVTAFLYVWGMALFGLVYGLICIGCSFYLDKIVDKIESKSKRAD</sequence>
<organism evidence="2 3">
    <name type="scientific">Methanolapillus ohkumae</name>
    <dbReference type="NCBI Taxonomy" id="3028298"/>
    <lineage>
        <taxon>Archaea</taxon>
        <taxon>Methanobacteriati</taxon>
        <taxon>Methanobacteriota</taxon>
        <taxon>Stenosarchaea group</taxon>
        <taxon>Methanomicrobia</taxon>
        <taxon>Methanosarcinales</taxon>
        <taxon>Methanosarcinaceae</taxon>
        <taxon>Methanolapillus</taxon>
    </lineage>
</organism>
<feature type="transmembrane region" description="Helical" evidence="1">
    <location>
        <begin position="36"/>
        <end position="54"/>
    </location>
</feature>
<feature type="transmembrane region" description="Helical" evidence="1">
    <location>
        <begin position="12"/>
        <end position="30"/>
    </location>
</feature>
<reference evidence="2 3" key="1">
    <citation type="submission" date="2023-07" db="EMBL/GenBank/DDBJ databases">
        <title>Closed genome sequence of Methanosarcinaceae archaeon Am2.</title>
        <authorList>
            <person name="Poehlein A."/>
            <person name="Protasov E."/>
            <person name="Platt K."/>
            <person name="Reeh H."/>
            <person name="Daniel R."/>
            <person name="Brune A."/>
        </authorList>
    </citation>
    <scope>NUCLEOTIDE SEQUENCE [LARGE SCALE GENOMIC DNA]</scope>
    <source>
        <strain evidence="2 3">Am2</strain>
    </source>
</reference>
<dbReference type="AlphaFoldDB" id="A0AA96ZX98"/>
<dbReference type="RefSeq" id="WP_338097444.1">
    <property type="nucleotide sequence ID" value="NZ_CP131061.1"/>
</dbReference>